<sequence>MIDNEALHYLDNAATTRVAPEVADAIYKTMTNHWGNPSSLYTPGTESKELLDKARNIVGRTLGAEPGQVFFTGCGSESNNIALLGAALARRSWGKKIVASGFEHPSAALPLARLAEEGFEVDFVAPGADGRLDVDALADRVDKGTILVTCMQVNNETGAKQDVKKLAARVKAANSRTAVHVDGVQAWMRVPVSLENIDSYTVSGHKIHAPKGVGALYLRRGYNIQPPYLGGGQEKGHGGGQEQGVRPGTENLPYAVGLATAARRMEKTFAARAAHVAALNARLRAGLSTLDVVLNSPEDAVSEVLNFSTMRVKSETMLHYLEQTKVYVSSGSACSRGAASHTLAAMGLDARRIDTALRVSFCAENTEADVDALLNGLEQGLKTLAQLR</sequence>
<comment type="caution">
    <text evidence="5">The sequence shown here is derived from an EMBL/GenBank/DDBJ whole genome shotgun (WGS) entry which is preliminary data.</text>
</comment>
<feature type="region of interest" description="Disordered" evidence="3">
    <location>
        <begin position="229"/>
        <end position="249"/>
    </location>
</feature>
<protein>
    <submittedName>
        <fullName evidence="5">Cysteine desulfurase</fullName>
    </submittedName>
</protein>
<dbReference type="PIRSF" id="PIRSF005572">
    <property type="entry name" value="NifS"/>
    <property type="match status" value="1"/>
</dbReference>
<evidence type="ECO:0000256" key="1">
    <source>
        <dbReference type="ARBA" id="ARBA00001933"/>
    </source>
</evidence>
<dbReference type="Proteomes" id="UP000824193">
    <property type="component" value="Unassembled WGS sequence"/>
</dbReference>
<feature type="compositionally biased region" description="Gly residues" evidence="3">
    <location>
        <begin position="229"/>
        <end position="242"/>
    </location>
</feature>
<name>A0A9D2AE47_9FIRM</name>
<dbReference type="SUPFAM" id="SSF53383">
    <property type="entry name" value="PLP-dependent transferases"/>
    <property type="match status" value="1"/>
</dbReference>
<dbReference type="PANTHER" id="PTHR11601:SF50">
    <property type="entry name" value="CYSTEINE DESULFURASE ISCS 2-RELATED"/>
    <property type="match status" value="1"/>
</dbReference>
<dbReference type="InterPro" id="IPR000192">
    <property type="entry name" value="Aminotrans_V_dom"/>
</dbReference>
<evidence type="ECO:0000313" key="5">
    <source>
        <dbReference type="EMBL" id="HIX06324.1"/>
    </source>
</evidence>
<dbReference type="Gene3D" id="3.40.640.10">
    <property type="entry name" value="Type I PLP-dependent aspartate aminotransferase-like (Major domain)"/>
    <property type="match status" value="1"/>
</dbReference>
<feature type="domain" description="Aminotransferase class V" evidence="4">
    <location>
        <begin position="8"/>
        <end position="373"/>
    </location>
</feature>
<reference evidence="5" key="2">
    <citation type="submission" date="2021-04" db="EMBL/GenBank/DDBJ databases">
        <authorList>
            <person name="Gilroy R."/>
        </authorList>
    </citation>
    <scope>NUCLEOTIDE SEQUENCE</scope>
    <source>
        <strain evidence="5">2239</strain>
    </source>
</reference>
<dbReference type="PANTHER" id="PTHR11601">
    <property type="entry name" value="CYSTEINE DESULFURYLASE FAMILY MEMBER"/>
    <property type="match status" value="1"/>
</dbReference>
<dbReference type="Gene3D" id="1.10.260.50">
    <property type="match status" value="1"/>
</dbReference>
<dbReference type="InterPro" id="IPR015422">
    <property type="entry name" value="PyrdxlP-dep_Trfase_small"/>
</dbReference>
<dbReference type="InterPro" id="IPR016454">
    <property type="entry name" value="Cysteine_dSase"/>
</dbReference>
<dbReference type="Gene3D" id="3.90.1150.10">
    <property type="entry name" value="Aspartate Aminotransferase, domain 1"/>
    <property type="match status" value="1"/>
</dbReference>
<proteinExistence type="predicted"/>
<dbReference type="AlphaFoldDB" id="A0A9D2AE47"/>
<accession>A0A9D2AE47</accession>
<organism evidence="5 6">
    <name type="scientific">Candidatus Allofournierella pullicola</name>
    <dbReference type="NCBI Taxonomy" id="2838596"/>
    <lineage>
        <taxon>Bacteria</taxon>
        <taxon>Bacillati</taxon>
        <taxon>Bacillota</taxon>
        <taxon>Clostridia</taxon>
        <taxon>Eubacteriales</taxon>
        <taxon>Oscillospiraceae</taxon>
        <taxon>Allofournierella</taxon>
    </lineage>
</organism>
<dbReference type="GO" id="GO:0003824">
    <property type="term" value="F:catalytic activity"/>
    <property type="evidence" value="ECO:0007669"/>
    <property type="project" value="UniProtKB-ARBA"/>
</dbReference>
<evidence type="ECO:0000313" key="6">
    <source>
        <dbReference type="Proteomes" id="UP000824193"/>
    </source>
</evidence>
<evidence type="ECO:0000256" key="2">
    <source>
        <dbReference type="ARBA" id="ARBA00022898"/>
    </source>
</evidence>
<gene>
    <name evidence="5" type="ORF">H9865_09580</name>
</gene>
<dbReference type="Pfam" id="PF00266">
    <property type="entry name" value="Aminotran_5"/>
    <property type="match status" value="1"/>
</dbReference>
<dbReference type="InterPro" id="IPR015424">
    <property type="entry name" value="PyrdxlP-dep_Trfase"/>
</dbReference>
<dbReference type="InterPro" id="IPR015421">
    <property type="entry name" value="PyrdxlP-dep_Trfase_major"/>
</dbReference>
<keyword evidence="2" id="KW-0663">Pyridoxal phosphate</keyword>
<reference evidence="5" key="1">
    <citation type="journal article" date="2021" name="PeerJ">
        <title>Extensive microbial diversity within the chicken gut microbiome revealed by metagenomics and culture.</title>
        <authorList>
            <person name="Gilroy R."/>
            <person name="Ravi A."/>
            <person name="Getino M."/>
            <person name="Pursley I."/>
            <person name="Horton D.L."/>
            <person name="Alikhan N.F."/>
            <person name="Baker D."/>
            <person name="Gharbi K."/>
            <person name="Hall N."/>
            <person name="Watson M."/>
            <person name="Adriaenssens E.M."/>
            <person name="Foster-Nyarko E."/>
            <person name="Jarju S."/>
            <person name="Secka A."/>
            <person name="Antonio M."/>
            <person name="Oren A."/>
            <person name="Chaudhuri R.R."/>
            <person name="La Ragione R."/>
            <person name="Hildebrand F."/>
            <person name="Pallen M.J."/>
        </authorList>
    </citation>
    <scope>NUCLEOTIDE SEQUENCE</scope>
    <source>
        <strain evidence="5">2239</strain>
    </source>
</reference>
<dbReference type="EMBL" id="DXFW01000034">
    <property type="protein sequence ID" value="HIX06324.1"/>
    <property type="molecule type" value="Genomic_DNA"/>
</dbReference>
<evidence type="ECO:0000259" key="4">
    <source>
        <dbReference type="Pfam" id="PF00266"/>
    </source>
</evidence>
<evidence type="ECO:0000256" key="3">
    <source>
        <dbReference type="SAM" id="MobiDB-lite"/>
    </source>
</evidence>
<comment type="cofactor">
    <cofactor evidence="1">
        <name>pyridoxal 5'-phosphate</name>
        <dbReference type="ChEBI" id="CHEBI:597326"/>
    </cofactor>
</comment>